<dbReference type="AlphaFoldDB" id="A0A5N5D0D5"/>
<feature type="region of interest" description="Disordered" evidence="1">
    <location>
        <begin position="1"/>
        <end position="104"/>
    </location>
</feature>
<dbReference type="OrthoDB" id="3926137at2759"/>
<reference evidence="2 3" key="1">
    <citation type="journal article" date="2019" name="Sci. Rep.">
        <title>A multi-omics analysis of the grapevine pathogen Lasiodiplodia theobromae reveals that temperature affects the expression of virulence- and pathogenicity-related genes.</title>
        <authorList>
            <person name="Felix C."/>
            <person name="Meneses R."/>
            <person name="Goncalves M.F.M."/>
            <person name="Tilleman L."/>
            <person name="Duarte A.S."/>
            <person name="Jorrin-Novo J.V."/>
            <person name="Van de Peer Y."/>
            <person name="Deforce D."/>
            <person name="Van Nieuwerburgh F."/>
            <person name="Esteves A.C."/>
            <person name="Alves A."/>
        </authorList>
    </citation>
    <scope>NUCLEOTIDE SEQUENCE [LARGE SCALE GENOMIC DNA]</scope>
    <source>
        <strain evidence="2 3">LA-SOL3</strain>
    </source>
</reference>
<dbReference type="SUPFAM" id="SSF53098">
    <property type="entry name" value="Ribonuclease H-like"/>
    <property type="match status" value="1"/>
</dbReference>
<evidence type="ECO:0000256" key="1">
    <source>
        <dbReference type="SAM" id="MobiDB-lite"/>
    </source>
</evidence>
<sequence length="357" mass="39806">MAEDDILEGTVGPPDPPSHSTPTPNTDEPNLTPDTSRASRKKRKRKSKAHSPSKTSGGNDTERPATPQPHEGEEKPPPPQPPPSPVSHGQPEPPRPPLGKLQGKVVVLKDRAEALRFAEKYSNRRDDGDDDEDEPKAASILPLFTDGSASHQVNDANDHYCSAAVVHRAHPQSDDWLEHGFSLLVTKHSLNAEVFGLGRALREGKAYIALHPEMQIHTLYIFTDLMTFLKSIWKIEAGVWDVVDRGYLEEFLALDAELAEAGIHVEYHWVPSHNGVEGNCRADKTAKRHRPDVLYPHLFRTQARATSKQQKHKARANKEKKQKHQESESQGVSKKRKRGRKGGEESERGGDKKIKTE</sequence>
<dbReference type="Gene3D" id="3.30.420.10">
    <property type="entry name" value="Ribonuclease H-like superfamily/Ribonuclease H"/>
    <property type="match status" value="1"/>
</dbReference>
<protein>
    <submittedName>
        <fullName evidence="2">Uncharacterized protein</fullName>
    </submittedName>
</protein>
<name>A0A5N5D0D5_9PEZI</name>
<accession>A0A5N5D0D5</accession>
<dbReference type="Proteomes" id="UP000325902">
    <property type="component" value="Unassembled WGS sequence"/>
</dbReference>
<feature type="compositionally biased region" description="Pro residues" evidence="1">
    <location>
        <begin position="77"/>
        <end position="97"/>
    </location>
</feature>
<feature type="region of interest" description="Disordered" evidence="1">
    <location>
        <begin position="299"/>
        <end position="357"/>
    </location>
</feature>
<dbReference type="CDD" id="cd09276">
    <property type="entry name" value="Rnase_HI_RT_non_LTR"/>
    <property type="match status" value="1"/>
</dbReference>
<evidence type="ECO:0000313" key="3">
    <source>
        <dbReference type="Proteomes" id="UP000325902"/>
    </source>
</evidence>
<dbReference type="InterPro" id="IPR012337">
    <property type="entry name" value="RNaseH-like_sf"/>
</dbReference>
<dbReference type="GO" id="GO:0003676">
    <property type="term" value="F:nucleic acid binding"/>
    <property type="evidence" value="ECO:0007669"/>
    <property type="project" value="InterPro"/>
</dbReference>
<feature type="compositionally biased region" description="Basic and acidic residues" evidence="1">
    <location>
        <begin position="316"/>
        <end position="327"/>
    </location>
</feature>
<comment type="caution">
    <text evidence="2">The sequence shown here is derived from an EMBL/GenBank/DDBJ whole genome shotgun (WGS) entry which is preliminary data.</text>
</comment>
<feature type="compositionally biased region" description="Basic and acidic residues" evidence="1">
    <location>
        <begin position="341"/>
        <end position="357"/>
    </location>
</feature>
<evidence type="ECO:0000313" key="2">
    <source>
        <dbReference type="EMBL" id="KAB2571061.1"/>
    </source>
</evidence>
<feature type="compositionally biased region" description="Basic residues" evidence="1">
    <location>
        <begin position="38"/>
        <end position="51"/>
    </location>
</feature>
<proteinExistence type="predicted"/>
<keyword evidence="3" id="KW-1185">Reference proteome</keyword>
<organism evidence="2 3">
    <name type="scientific">Lasiodiplodia theobromae</name>
    <dbReference type="NCBI Taxonomy" id="45133"/>
    <lineage>
        <taxon>Eukaryota</taxon>
        <taxon>Fungi</taxon>
        <taxon>Dikarya</taxon>
        <taxon>Ascomycota</taxon>
        <taxon>Pezizomycotina</taxon>
        <taxon>Dothideomycetes</taxon>
        <taxon>Dothideomycetes incertae sedis</taxon>
        <taxon>Botryosphaeriales</taxon>
        <taxon>Botryosphaeriaceae</taxon>
        <taxon>Lasiodiplodia</taxon>
    </lineage>
</organism>
<dbReference type="EMBL" id="VCHE01000113">
    <property type="protein sequence ID" value="KAB2571061.1"/>
    <property type="molecule type" value="Genomic_DNA"/>
</dbReference>
<gene>
    <name evidence="2" type="ORF">DBV05_g10281</name>
</gene>
<dbReference type="InterPro" id="IPR036397">
    <property type="entry name" value="RNaseH_sf"/>
</dbReference>